<feature type="compositionally biased region" description="Polar residues" evidence="7">
    <location>
        <begin position="28"/>
        <end position="39"/>
    </location>
</feature>
<dbReference type="InterPro" id="IPR027417">
    <property type="entry name" value="P-loop_NTPase"/>
</dbReference>
<dbReference type="SMART" id="SM00174">
    <property type="entry name" value="RHO"/>
    <property type="match status" value="1"/>
</dbReference>
<feature type="region of interest" description="Disordered" evidence="7">
    <location>
        <begin position="14"/>
        <end position="44"/>
    </location>
</feature>
<dbReference type="SUPFAM" id="SSF52540">
    <property type="entry name" value="P-loop containing nucleoside triphosphate hydrolases"/>
    <property type="match status" value="1"/>
</dbReference>
<dbReference type="Pfam" id="PF00071">
    <property type="entry name" value="Ras"/>
    <property type="match status" value="1"/>
</dbReference>
<comment type="similarity">
    <text evidence="1 6">Belongs to the small GTPase superfamily. Rab family.</text>
</comment>
<organism evidence="8 9">
    <name type="scientific">Polysphondylium violaceum</name>
    <dbReference type="NCBI Taxonomy" id="133409"/>
    <lineage>
        <taxon>Eukaryota</taxon>
        <taxon>Amoebozoa</taxon>
        <taxon>Evosea</taxon>
        <taxon>Eumycetozoa</taxon>
        <taxon>Dictyostelia</taxon>
        <taxon>Dictyosteliales</taxon>
        <taxon>Dictyosteliaceae</taxon>
        <taxon>Polysphondylium</taxon>
    </lineage>
</organism>
<comment type="function">
    <text evidence="6">The small GTPases Rab are key regulators in vesicle trafficking.</text>
</comment>
<dbReference type="PROSITE" id="PS51417">
    <property type="entry name" value="ARF"/>
    <property type="match status" value="1"/>
</dbReference>
<evidence type="ECO:0000313" key="9">
    <source>
        <dbReference type="Proteomes" id="UP000695562"/>
    </source>
</evidence>
<evidence type="ECO:0000313" key="8">
    <source>
        <dbReference type="EMBL" id="KAF2074032.1"/>
    </source>
</evidence>
<dbReference type="InterPro" id="IPR005225">
    <property type="entry name" value="Small_GTP-bd"/>
</dbReference>
<dbReference type="GO" id="GO:0008333">
    <property type="term" value="P:endosome to lysosome transport"/>
    <property type="evidence" value="ECO:0007669"/>
    <property type="project" value="TreeGrafter"/>
</dbReference>
<dbReference type="SMART" id="SM00176">
    <property type="entry name" value="RAN"/>
    <property type="match status" value="1"/>
</dbReference>
<evidence type="ECO:0000256" key="5">
    <source>
        <dbReference type="ARBA" id="ARBA00023289"/>
    </source>
</evidence>
<keyword evidence="2 6" id="KW-0547">Nucleotide-binding</keyword>
<dbReference type="Proteomes" id="UP000695562">
    <property type="component" value="Unassembled WGS sequence"/>
</dbReference>
<dbReference type="OrthoDB" id="245989at2759"/>
<dbReference type="GO" id="GO:0045335">
    <property type="term" value="C:phagocytic vesicle"/>
    <property type="evidence" value="ECO:0007669"/>
    <property type="project" value="TreeGrafter"/>
</dbReference>
<evidence type="ECO:0000256" key="7">
    <source>
        <dbReference type="SAM" id="MobiDB-lite"/>
    </source>
</evidence>
<dbReference type="CDD" id="cd04107">
    <property type="entry name" value="Rab32_Rab38"/>
    <property type="match status" value="1"/>
</dbReference>
<dbReference type="EMBL" id="AJWJ01000168">
    <property type="protein sequence ID" value="KAF2074032.1"/>
    <property type="molecule type" value="Genomic_DNA"/>
</dbReference>
<evidence type="ECO:0000256" key="3">
    <source>
        <dbReference type="ARBA" id="ARBA00023134"/>
    </source>
</evidence>
<dbReference type="InterPro" id="IPR001806">
    <property type="entry name" value="Small_GTPase"/>
</dbReference>
<dbReference type="InterPro" id="IPR030697">
    <property type="entry name" value="Rab29/Rab38/Rab32"/>
</dbReference>
<keyword evidence="9" id="KW-1185">Reference proteome</keyword>
<reference evidence="8" key="1">
    <citation type="submission" date="2020-01" db="EMBL/GenBank/DDBJ databases">
        <title>Development of genomics and gene disruption for Polysphondylium violaceum indicates a role for the polyketide synthase stlB in stalk morphogenesis.</title>
        <authorList>
            <person name="Narita B."/>
            <person name="Kawabe Y."/>
            <person name="Kin K."/>
            <person name="Saito T."/>
            <person name="Gibbs R."/>
            <person name="Kuspa A."/>
            <person name="Muzny D."/>
            <person name="Queller D."/>
            <person name="Richards S."/>
            <person name="Strassman J."/>
            <person name="Sucgang R."/>
            <person name="Worley K."/>
            <person name="Schaap P."/>
        </authorList>
    </citation>
    <scope>NUCLEOTIDE SEQUENCE</scope>
    <source>
        <strain evidence="8">QSvi11</strain>
    </source>
</reference>
<dbReference type="PROSITE" id="PS51419">
    <property type="entry name" value="RAB"/>
    <property type="match status" value="1"/>
</dbReference>
<comment type="subcellular location">
    <subcellularLocation>
        <location evidence="6">Membrane</location>
        <topology evidence="6">Lipid-anchor</topology>
    </subcellularLocation>
</comment>
<gene>
    <name evidence="8" type="ORF">CYY_004646</name>
</gene>
<dbReference type="GO" id="GO:0005770">
    <property type="term" value="C:late endosome"/>
    <property type="evidence" value="ECO:0007669"/>
    <property type="project" value="TreeGrafter"/>
</dbReference>
<dbReference type="GO" id="GO:0005764">
    <property type="term" value="C:lysosome"/>
    <property type="evidence" value="ECO:0007669"/>
    <property type="project" value="TreeGrafter"/>
</dbReference>
<dbReference type="GO" id="GO:0003924">
    <property type="term" value="F:GTPase activity"/>
    <property type="evidence" value="ECO:0007669"/>
    <property type="project" value="UniProtKB-UniRule"/>
</dbReference>
<dbReference type="GO" id="GO:0005525">
    <property type="term" value="F:GTP binding"/>
    <property type="evidence" value="ECO:0007669"/>
    <property type="project" value="UniProtKB-UniRule"/>
</dbReference>
<feature type="compositionally biased region" description="Low complexity" evidence="7">
    <location>
        <begin position="246"/>
        <end position="262"/>
    </location>
</feature>
<proteinExistence type="inferred from homology"/>
<dbReference type="NCBIfam" id="TIGR00231">
    <property type="entry name" value="small_GTP"/>
    <property type="match status" value="1"/>
</dbReference>
<dbReference type="GO" id="GO:0005802">
    <property type="term" value="C:trans-Golgi network"/>
    <property type="evidence" value="ECO:0007669"/>
    <property type="project" value="UniProtKB-UniRule"/>
</dbReference>
<dbReference type="PRINTS" id="PR00449">
    <property type="entry name" value="RASTRNSFRMNG"/>
</dbReference>
<dbReference type="AlphaFoldDB" id="A0A8J4PUT9"/>
<dbReference type="PANTHER" id="PTHR47981">
    <property type="entry name" value="RAB FAMILY"/>
    <property type="match status" value="1"/>
</dbReference>
<sequence length="262" mass="29475">MNIDKAAIDDFEREFNSDPDVGGDVIVDNQQQPSANNEPDPNAPIDFKSLDEDENVKKHLYKILVIGDYAVGKTSIIKRYCTGLFSPNYKLTIGVDFAVKELLWDPSTLVRLQLWDIAGHERFGTMTRVYYKYAIAAIIVFDISRPSTFEAVTKWRDDINSKVVLGNQEPIPVLLLANKSDLKTSVIDKEMLDQFVKEHNFIGWYATSAQSNSNIDEAMKFLTEKVLQVAKTNSPPKPEENLAQVNSSNTNNETKTTSSCCK</sequence>
<keyword evidence="6" id="KW-0472">Membrane</keyword>
<evidence type="ECO:0000256" key="4">
    <source>
        <dbReference type="ARBA" id="ARBA00023288"/>
    </source>
</evidence>
<accession>A0A8J4PUT9</accession>
<keyword evidence="4 6" id="KW-0449">Lipoprotein</keyword>
<dbReference type="SMART" id="SM00173">
    <property type="entry name" value="RAS"/>
    <property type="match status" value="1"/>
</dbReference>
<name>A0A8J4PUT9_9MYCE</name>
<dbReference type="SMART" id="SM00175">
    <property type="entry name" value="RAB"/>
    <property type="match status" value="1"/>
</dbReference>
<evidence type="ECO:0000256" key="2">
    <source>
        <dbReference type="ARBA" id="ARBA00022741"/>
    </source>
</evidence>
<keyword evidence="3 6" id="KW-0342">GTP-binding</keyword>
<evidence type="ECO:0000256" key="1">
    <source>
        <dbReference type="ARBA" id="ARBA00006270"/>
    </source>
</evidence>
<keyword evidence="5 6" id="KW-0636">Prenylation</keyword>
<dbReference type="GO" id="GO:0090385">
    <property type="term" value="P:phagosome-lysosome fusion"/>
    <property type="evidence" value="ECO:0007669"/>
    <property type="project" value="TreeGrafter"/>
</dbReference>
<dbReference type="PROSITE" id="PS51421">
    <property type="entry name" value="RAS"/>
    <property type="match status" value="1"/>
</dbReference>
<evidence type="ECO:0000256" key="6">
    <source>
        <dbReference type="RuleBase" id="RU367128"/>
    </source>
</evidence>
<feature type="region of interest" description="Disordered" evidence="7">
    <location>
        <begin position="232"/>
        <end position="262"/>
    </location>
</feature>
<comment type="caution">
    <text evidence="8">The sequence shown here is derived from an EMBL/GenBank/DDBJ whole genome shotgun (WGS) entry which is preliminary data.</text>
</comment>
<dbReference type="Gene3D" id="3.40.50.300">
    <property type="entry name" value="P-loop containing nucleotide triphosphate hydrolases"/>
    <property type="match status" value="1"/>
</dbReference>
<protein>
    <recommendedName>
        <fullName evidence="6">Ras-related protein Rab</fullName>
    </recommendedName>
</protein>
<dbReference type="GO" id="GO:0016020">
    <property type="term" value="C:membrane"/>
    <property type="evidence" value="ECO:0007669"/>
    <property type="project" value="UniProtKB-SubCell"/>
</dbReference>
<dbReference type="PANTHER" id="PTHR47981:SF39">
    <property type="entry name" value="RAS-RELATED PROTEIN RAB"/>
    <property type="match status" value="1"/>
</dbReference>
<dbReference type="FunFam" id="3.40.50.300:FF:002133">
    <property type="entry name" value="Ras family protein"/>
    <property type="match status" value="1"/>
</dbReference>